<keyword evidence="9" id="KW-0807">Transducer</keyword>
<dbReference type="PROSITE" id="PS50262">
    <property type="entry name" value="G_PROTEIN_RECEP_F1_2"/>
    <property type="match status" value="1"/>
</dbReference>
<keyword evidence="7 10" id="KW-0472">Membrane</keyword>
<keyword evidence="13" id="KW-1185">Reference proteome</keyword>
<feature type="transmembrane region" description="Helical" evidence="10">
    <location>
        <begin position="202"/>
        <end position="224"/>
    </location>
</feature>
<dbReference type="Gene3D" id="1.20.1070.10">
    <property type="entry name" value="Rhodopsin 7-helix transmembrane proteins"/>
    <property type="match status" value="1"/>
</dbReference>
<evidence type="ECO:0000256" key="5">
    <source>
        <dbReference type="ARBA" id="ARBA00022989"/>
    </source>
</evidence>
<evidence type="ECO:0000313" key="13">
    <source>
        <dbReference type="Proteomes" id="UP000770717"/>
    </source>
</evidence>
<dbReference type="CDD" id="cd13954">
    <property type="entry name" value="7tmA_OR"/>
    <property type="match status" value="1"/>
</dbReference>
<evidence type="ECO:0000256" key="8">
    <source>
        <dbReference type="ARBA" id="ARBA00023170"/>
    </source>
</evidence>
<dbReference type="PRINTS" id="PR00245">
    <property type="entry name" value="OLFACTORYR"/>
</dbReference>
<keyword evidence="4" id="KW-0716">Sensory transduction</keyword>
<evidence type="ECO:0000259" key="11">
    <source>
        <dbReference type="PROSITE" id="PS50262"/>
    </source>
</evidence>
<dbReference type="PANTHER" id="PTHR26452">
    <property type="entry name" value="OLFACTORY RECEPTOR"/>
    <property type="match status" value="1"/>
</dbReference>
<evidence type="ECO:0000256" key="4">
    <source>
        <dbReference type="ARBA" id="ARBA00022725"/>
    </source>
</evidence>
<evidence type="ECO:0000256" key="1">
    <source>
        <dbReference type="ARBA" id="ARBA00004651"/>
    </source>
</evidence>
<dbReference type="InterPro" id="IPR000725">
    <property type="entry name" value="Olfact_rcpt"/>
</dbReference>
<dbReference type="PRINTS" id="PR00237">
    <property type="entry name" value="GPCRRHODOPSN"/>
</dbReference>
<dbReference type="GO" id="GO:0004930">
    <property type="term" value="F:G protein-coupled receptor activity"/>
    <property type="evidence" value="ECO:0007669"/>
    <property type="project" value="UniProtKB-KW"/>
</dbReference>
<feature type="transmembrane region" description="Helical" evidence="10">
    <location>
        <begin position="24"/>
        <end position="49"/>
    </location>
</feature>
<feature type="transmembrane region" description="Helical" evidence="10">
    <location>
        <begin position="139"/>
        <end position="158"/>
    </location>
</feature>
<dbReference type="InterPro" id="IPR050516">
    <property type="entry name" value="Olfactory_GPCR"/>
</dbReference>
<dbReference type="InterPro" id="IPR017452">
    <property type="entry name" value="GPCR_Rhodpsn_7TM"/>
</dbReference>
<organism evidence="12 13">
    <name type="scientific">Eleutherodactylus coqui</name>
    <name type="common">Puerto Rican coqui</name>
    <dbReference type="NCBI Taxonomy" id="57060"/>
    <lineage>
        <taxon>Eukaryota</taxon>
        <taxon>Metazoa</taxon>
        <taxon>Chordata</taxon>
        <taxon>Craniata</taxon>
        <taxon>Vertebrata</taxon>
        <taxon>Euteleostomi</taxon>
        <taxon>Amphibia</taxon>
        <taxon>Batrachia</taxon>
        <taxon>Anura</taxon>
        <taxon>Neobatrachia</taxon>
        <taxon>Hyloidea</taxon>
        <taxon>Eleutherodactylidae</taxon>
        <taxon>Eleutherodactylinae</taxon>
        <taxon>Eleutherodactylus</taxon>
        <taxon>Eleutherodactylus</taxon>
    </lineage>
</organism>
<keyword evidence="8" id="KW-0675">Receptor</keyword>
<evidence type="ECO:0000256" key="9">
    <source>
        <dbReference type="ARBA" id="ARBA00023224"/>
    </source>
</evidence>
<evidence type="ECO:0000256" key="3">
    <source>
        <dbReference type="ARBA" id="ARBA00022692"/>
    </source>
</evidence>
<dbReference type="SUPFAM" id="SSF81321">
    <property type="entry name" value="Family A G protein-coupled receptor-like"/>
    <property type="match status" value="1"/>
</dbReference>
<keyword evidence="5 10" id="KW-1133">Transmembrane helix</keyword>
<dbReference type="AlphaFoldDB" id="A0A8J6BGV7"/>
<keyword evidence="4" id="KW-0552">Olfaction</keyword>
<dbReference type="Proteomes" id="UP000770717">
    <property type="component" value="Unassembled WGS sequence"/>
</dbReference>
<feature type="transmembrane region" description="Helical" evidence="10">
    <location>
        <begin position="56"/>
        <end position="79"/>
    </location>
</feature>
<evidence type="ECO:0000256" key="6">
    <source>
        <dbReference type="ARBA" id="ARBA00023040"/>
    </source>
</evidence>
<sequence>MKNETAINFFYIVPFSGEAKNKPIISTFFCLIYLIGVLVNFSIITVICLEVQLHKPMYLFICNLSIVDMFFTSITVPKLLHMLFSGNHIVSFSQCYTQLYFFLAVGIAEEILLFIMAYDRYVAICIPLHYHQILSQRNCILITFGIWAAAFLNSLVLVESTLNMTSCHSNIIHQIFCDMKSLTRIICTGKTMFFVIMGIETLIFSLVPVLGTCISYVKIFKIIFKMKSKESRRKAFSTCSSHLTVMSIYYGSCLAEYLMPAYSDFLDVIFNVVYINIIPMVNPIIYSLQNANVQSALLRFIKEMFFLKINSHLN</sequence>
<evidence type="ECO:0000256" key="7">
    <source>
        <dbReference type="ARBA" id="ARBA00023136"/>
    </source>
</evidence>
<name>A0A8J6BGV7_ELECQ</name>
<dbReference type="FunFam" id="1.20.1070.10:FF:000015">
    <property type="entry name" value="Olfactory receptor"/>
    <property type="match status" value="1"/>
</dbReference>
<evidence type="ECO:0000256" key="10">
    <source>
        <dbReference type="SAM" id="Phobius"/>
    </source>
</evidence>
<accession>A0A8J6BGV7</accession>
<feature type="domain" description="G-protein coupled receptors family 1 profile" evidence="11">
    <location>
        <begin position="39"/>
        <end position="286"/>
    </location>
</feature>
<gene>
    <name evidence="12" type="ORF">GDO78_022452</name>
</gene>
<dbReference type="GO" id="GO:0005886">
    <property type="term" value="C:plasma membrane"/>
    <property type="evidence" value="ECO:0007669"/>
    <property type="project" value="UniProtKB-SubCell"/>
</dbReference>
<keyword evidence="6" id="KW-0297">G-protein coupled receptor</keyword>
<dbReference type="OrthoDB" id="6147321at2759"/>
<comment type="caution">
    <text evidence="12">The sequence shown here is derived from an EMBL/GenBank/DDBJ whole genome shotgun (WGS) entry which is preliminary data.</text>
</comment>
<dbReference type="Pfam" id="PF13853">
    <property type="entry name" value="7tm_4"/>
    <property type="match status" value="1"/>
</dbReference>
<reference evidence="12" key="1">
    <citation type="thesis" date="2020" institute="ProQuest LLC" country="789 East Eisenhower Parkway, Ann Arbor, MI, USA">
        <title>Comparative Genomics and Chromosome Evolution.</title>
        <authorList>
            <person name="Mudd A.B."/>
        </authorList>
    </citation>
    <scope>NUCLEOTIDE SEQUENCE</scope>
    <source>
        <strain evidence="12">HN-11 Male</strain>
        <tissue evidence="12">Kidney and liver</tissue>
    </source>
</reference>
<evidence type="ECO:0000256" key="2">
    <source>
        <dbReference type="ARBA" id="ARBA00022475"/>
    </source>
</evidence>
<keyword evidence="2" id="KW-1003">Cell membrane</keyword>
<proteinExistence type="predicted"/>
<dbReference type="EMBL" id="WNTK01008113">
    <property type="protein sequence ID" value="KAG9463095.1"/>
    <property type="molecule type" value="Genomic_DNA"/>
</dbReference>
<dbReference type="GO" id="GO:0004984">
    <property type="term" value="F:olfactory receptor activity"/>
    <property type="evidence" value="ECO:0007669"/>
    <property type="project" value="InterPro"/>
</dbReference>
<dbReference type="InterPro" id="IPR000276">
    <property type="entry name" value="GPCR_Rhodpsn"/>
</dbReference>
<comment type="subcellular location">
    <subcellularLocation>
        <location evidence="1">Cell membrane</location>
        <topology evidence="1">Multi-pass membrane protein</topology>
    </subcellularLocation>
</comment>
<evidence type="ECO:0000313" key="12">
    <source>
        <dbReference type="EMBL" id="KAG9463095.1"/>
    </source>
</evidence>
<keyword evidence="3 10" id="KW-0812">Transmembrane</keyword>
<protein>
    <recommendedName>
        <fullName evidence="11">G-protein coupled receptors family 1 profile domain-containing protein</fullName>
    </recommendedName>
</protein>
<feature type="transmembrane region" description="Helical" evidence="10">
    <location>
        <begin position="99"/>
        <end position="118"/>
    </location>
</feature>